<name>A0A378B0G9_KLEPN</name>
<dbReference type="EMBL" id="UGMD01000002">
    <property type="protein sequence ID" value="STV24739.1"/>
    <property type="molecule type" value="Genomic_DNA"/>
</dbReference>
<protein>
    <submittedName>
        <fullName evidence="1">Uncharacterized protein</fullName>
    </submittedName>
</protein>
<organism evidence="1 2">
    <name type="scientific">Klebsiella pneumoniae</name>
    <dbReference type="NCBI Taxonomy" id="573"/>
    <lineage>
        <taxon>Bacteria</taxon>
        <taxon>Pseudomonadati</taxon>
        <taxon>Pseudomonadota</taxon>
        <taxon>Gammaproteobacteria</taxon>
        <taxon>Enterobacterales</taxon>
        <taxon>Enterobacteriaceae</taxon>
        <taxon>Klebsiella/Raoultella group</taxon>
        <taxon>Klebsiella</taxon>
        <taxon>Klebsiella pneumoniae complex</taxon>
    </lineage>
</organism>
<accession>A0A378B0G9</accession>
<reference evidence="1 2" key="1">
    <citation type="submission" date="2018-06" db="EMBL/GenBank/DDBJ databases">
        <authorList>
            <consortium name="Pathogen Informatics"/>
            <person name="Doyle S."/>
        </authorList>
    </citation>
    <scope>NUCLEOTIDE SEQUENCE [LARGE SCALE GENOMIC DNA]</scope>
    <source>
        <strain evidence="1 2">NCTC204</strain>
    </source>
</reference>
<evidence type="ECO:0000313" key="2">
    <source>
        <dbReference type="Proteomes" id="UP000255192"/>
    </source>
</evidence>
<dbReference type="AlphaFoldDB" id="A0A378B0G9"/>
<evidence type="ECO:0000313" key="1">
    <source>
        <dbReference type="EMBL" id="STV24739.1"/>
    </source>
</evidence>
<proteinExistence type="predicted"/>
<dbReference type="Proteomes" id="UP000255192">
    <property type="component" value="Unassembled WGS sequence"/>
</dbReference>
<sequence>MDPPLRFGGGHTLHAMAAGFKFQPTVNAVAADLGDHLFKAAVLTFVGAEDLYLPAARFCVTGVHAE</sequence>
<gene>
    <name evidence="1" type="ORF">NCTC204_04862</name>
</gene>